<comment type="caution">
    <text evidence="11">The sequence shown here is derived from an EMBL/GenBank/DDBJ whole genome shotgun (WGS) entry which is preliminary data.</text>
</comment>
<feature type="transmembrane region" description="Helical" evidence="9">
    <location>
        <begin position="229"/>
        <end position="249"/>
    </location>
</feature>
<proteinExistence type="inferred from homology"/>
<dbReference type="RefSeq" id="WP_276091820.1">
    <property type="nucleotide sequence ID" value="NZ_JARJBC010000001.1"/>
</dbReference>
<dbReference type="Gene3D" id="1.20.1250.20">
    <property type="entry name" value="MFS general substrate transporter like domains"/>
    <property type="match status" value="1"/>
</dbReference>
<feature type="transmembrane region" description="Helical" evidence="9">
    <location>
        <begin position="110"/>
        <end position="129"/>
    </location>
</feature>
<keyword evidence="3" id="KW-0813">Transport</keyword>
<comment type="similarity">
    <text evidence="2">Belongs to the major facilitator superfamily. EmrB family.</text>
</comment>
<feature type="transmembrane region" description="Helical" evidence="9">
    <location>
        <begin position="302"/>
        <end position="323"/>
    </location>
</feature>
<evidence type="ECO:0000256" key="6">
    <source>
        <dbReference type="ARBA" id="ARBA00022989"/>
    </source>
</evidence>
<dbReference type="Gene3D" id="1.20.1720.10">
    <property type="entry name" value="Multidrug resistance protein D"/>
    <property type="match status" value="1"/>
</dbReference>
<feature type="transmembrane region" description="Helical" evidence="9">
    <location>
        <begin position="387"/>
        <end position="409"/>
    </location>
</feature>
<evidence type="ECO:0000256" key="3">
    <source>
        <dbReference type="ARBA" id="ARBA00022448"/>
    </source>
</evidence>
<feature type="transmembrane region" description="Helical" evidence="9">
    <location>
        <begin position="43"/>
        <end position="66"/>
    </location>
</feature>
<reference evidence="11 12" key="1">
    <citation type="submission" date="2023-03" db="EMBL/GenBank/DDBJ databases">
        <title>Draft genome sequence of Streptomyces sp. RB6PN23 isolated from peat swamp forest in Thailand.</title>
        <authorList>
            <person name="Klaysubun C."/>
            <person name="Duangmal K."/>
        </authorList>
    </citation>
    <scope>NUCLEOTIDE SEQUENCE [LARGE SCALE GENOMIC DNA]</scope>
    <source>
        <strain evidence="11 12">RB6PN23</strain>
    </source>
</reference>
<feature type="transmembrane region" description="Helical" evidence="9">
    <location>
        <begin position="135"/>
        <end position="156"/>
    </location>
</feature>
<evidence type="ECO:0000259" key="10">
    <source>
        <dbReference type="PROSITE" id="PS50850"/>
    </source>
</evidence>
<feature type="transmembrane region" description="Helical" evidence="9">
    <location>
        <begin position="198"/>
        <end position="217"/>
    </location>
</feature>
<dbReference type="PROSITE" id="PS50850">
    <property type="entry name" value="MFS"/>
    <property type="match status" value="1"/>
</dbReference>
<evidence type="ECO:0000313" key="12">
    <source>
        <dbReference type="Proteomes" id="UP001216579"/>
    </source>
</evidence>
<evidence type="ECO:0000256" key="2">
    <source>
        <dbReference type="ARBA" id="ARBA00008537"/>
    </source>
</evidence>
<evidence type="ECO:0000256" key="4">
    <source>
        <dbReference type="ARBA" id="ARBA00022475"/>
    </source>
</evidence>
<evidence type="ECO:0000256" key="1">
    <source>
        <dbReference type="ARBA" id="ARBA00004651"/>
    </source>
</evidence>
<gene>
    <name evidence="11" type="ORF">P3G67_01640</name>
</gene>
<evidence type="ECO:0000256" key="9">
    <source>
        <dbReference type="SAM" id="Phobius"/>
    </source>
</evidence>
<dbReference type="InterPro" id="IPR020846">
    <property type="entry name" value="MFS_dom"/>
</dbReference>
<keyword evidence="7 9" id="KW-0472">Membrane</keyword>
<dbReference type="InterPro" id="IPR004638">
    <property type="entry name" value="EmrB-like"/>
</dbReference>
<name>A0ABT5ZDR4_9ACTN</name>
<feature type="transmembrane region" description="Helical" evidence="9">
    <location>
        <begin position="168"/>
        <end position="192"/>
    </location>
</feature>
<dbReference type="SUPFAM" id="SSF103473">
    <property type="entry name" value="MFS general substrate transporter"/>
    <property type="match status" value="1"/>
</dbReference>
<dbReference type="PANTHER" id="PTHR42718">
    <property type="entry name" value="MAJOR FACILITATOR SUPERFAMILY MULTIDRUG TRANSPORTER MFSC"/>
    <property type="match status" value="1"/>
</dbReference>
<feature type="domain" description="Major facilitator superfamily (MFS) profile" evidence="10">
    <location>
        <begin position="44"/>
        <end position="491"/>
    </location>
</feature>
<dbReference type="NCBIfam" id="TIGR00711">
    <property type="entry name" value="efflux_EmrB"/>
    <property type="match status" value="1"/>
</dbReference>
<dbReference type="Proteomes" id="UP001216579">
    <property type="component" value="Unassembled WGS sequence"/>
</dbReference>
<evidence type="ECO:0000313" key="11">
    <source>
        <dbReference type="EMBL" id="MDF3287956.1"/>
    </source>
</evidence>
<feature type="transmembrane region" description="Helical" evidence="9">
    <location>
        <begin position="359"/>
        <end position="381"/>
    </location>
</feature>
<evidence type="ECO:0000256" key="7">
    <source>
        <dbReference type="ARBA" id="ARBA00023136"/>
    </source>
</evidence>
<evidence type="ECO:0000256" key="5">
    <source>
        <dbReference type="ARBA" id="ARBA00022692"/>
    </source>
</evidence>
<dbReference type="PANTHER" id="PTHR42718:SF9">
    <property type="entry name" value="MAJOR FACILITATOR SUPERFAMILY MULTIDRUG TRANSPORTER MFSC"/>
    <property type="match status" value="1"/>
</dbReference>
<feature type="transmembrane region" description="Helical" evidence="9">
    <location>
        <begin position="467"/>
        <end position="489"/>
    </location>
</feature>
<accession>A0ABT5ZDR4</accession>
<keyword evidence="4" id="KW-1003">Cell membrane</keyword>
<evidence type="ECO:0000256" key="8">
    <source>
        <dbReference type="ARBA" id="ARBA00023251"/>
    </source>
</evidence>
<sequence>MKKRKAAAHGRHARRPVAHQHGAILQEPTPLAESGSWAGSLRLTMTVVLVAAVMLFLDSSVVHVALRSLSTGLHMSLSAAQWIVSAYMLAFAAAIPTSTWAAQRFGPERVYLAAMSVFTVASVMCGLAHVPWQLIVARAVQGAGGGLISSVCRIMLVTAAGPKRLPRVMGTLGIPVMLVAVMGPLLGGGLLAYVGWRAIFFLNAPIGILALLLARRLLGPKPPRPSSSLDVVGLLLVSPGLAALTYALTQAGRSGRLGCPAVVVPLCAGAVLIVAFVVWSLQGSSPLLDLRLYRNGVFRAAAQSMLVTGAVVFGGTILLPLYLQTVRGDDPWRTGLLIAPQGLGTAAAMWLSGRLFERLGSATVLVGSGAVLLATLPFAFLTASTPYWWLITATVLRGVGVGLAHTQAMTAAYQSLAPAHIGQASTQFNTLEHVGGSLGSATLILLLSRMPYTYSHAPISRAHAVDIAYWALIAVSGCSLLPAAALVAAQRRIGQEATAASPR</sequence>
<keyword evidence="6 9" id="KW-1133">Transmembrane helix</keyword>
<keyword evidence="5 9" id="KW-0812">Transmembrane</keyword>
<feature type="transmembrane region" description="Helical" evidence="9">
    <location>
        <begin position="78"/>
        <end position="98"/>
    </location>
</feature>
<dbReference type="Pfam" id="PF07690">
    <property type="entry name" value="MFS_1"/>
    <property type="match status" value="1"/>
</dbReference>
<organism evidence="11 12">
    <name type="scientific">Streptomyces silvisoli</name>
    <dbReference type="NCBI Taxonomy" id="3034235"/>
    <lineage>
        <taxon>Bacteria</taxon>
        <taxon>Bacillati</taxon>
        <taxon>Actinomycetota</taxon>
        <taxon>Actinomycetes</taxon>
        <taxon>Kitasatosporales</taxon>
        <taxon>Streptomycetaceae</taxon>
        <taxon>Streptomyces</taxon>
    </lineage>
</organism>
<keyword evidence="12" id="KW-1185">Reference proteome</keyword>
<keyword evidence="8" id="KW-0046">Antibiotic resistance</keyword>
<comment type="subcellular location">
    <subcellularLocation>
        <location evidence="1">Cell membrane</location>
        <topology evidence="1">Multi-pass membrane protein</topology>
    </subcellularLocation>
</comment>
<dbReference type="InterPro" id="IPR011701">
    <property type="entry name" value="MFS"/>
</dbReference>
<protein>
    <submittedName>
        <fullName evidence="11">DHA2 family efflux MFS transporter permease subunit</fullName>
    </submittedName>
</protein>
<dbReference type="EMBL" id="JARJBC010000001">
    <property type="protein sequence ID" value="MDF3287956.1"/>
    <property type="molecule type" value="Genomic_DNA"/>
</dbReference>
<dbReference type="InterPro" id="IPR036259">
    <property type="entry name" value="MFS_trans_sf"/>
</dbReference>
<feature type="transmembrane region" description="Helical" evidence="9">
    <location>
        <begin position="430"/>
        <end position="447"/>
    </location>
</feature>
<feature type="transmembrane region" description="Helical" evidence="9">
    <location>
        <begin position="261"/>
        <end position="281"/>
    </location>
</feature>